<evidence type="ECO:0000256" key="1">
    <source>
        <dbReference type="SAM" id="Phobius"/>
    </source>
</evidence>
<keyword evidence="1" id="KW-1133">Transmembrane helix</keyword>
<evidence type="ECO:0000313" key="2">
    <source>
        <dbReference type="EMBL" id="AUH32854.1"/>
    </source>
</evidence>
<dbReference type="Proteomes" id="UP000233742">
    <property type="component" value="Chromosome"/>
</dbReference>
<protein>
    <submittedName>
        <fullName evidence="2">Uncharacterized protein</fullName>
    </submittedName>
</protein>
<evidence type="ECO:0000313" key="3">
    <source>
        <dbReference type="Proteomes" id="UP000233742"/>
    </source>
</evidence>
<dbReference type="KEGG" id="paro:CUV01_05150"/>
<name>A0A2K9EUD9_9RHOB</name>
<dbReference type="OrthoDB" id="9938032at2"/>
<keyword evidence="3" id="KW-1185">Reference proteome</keyword>
<feature type="transmembrane region" description="Helical" evidence="1">
    <location>
        <begin position="37"/>
        <end position="64"/>
    </location>
</feature>
<sequence>MTGTTSTTTRSGVLFAAAGFALGMIIGWFALNSWLGFGFLIILVLIFVGAMADLDFLVDIAAAISEPVWKMIARAGGDWAGLDPRKPVPISQQLIYALAFLIGLATMLLIELPWLWGGE</sequence>
<feature type="transmembrane region" description="Helical" evidence="1">
    <location>
        <begin position="94"/>
        <end position="116"/>
    </location>
</feature>
<dbReference type="AlphaFoldDB" id="A0A2K9EUD9"/>
<keyword evidence="1" id="KW-0472">Membrane</keyword>
<dbReference type="RefSeq" id="WP_101459528.1">
    <property type="nucleotide sequence ID" value="NZ_CP025408.1"/>
</dbReference>
<reference evidence="2 3" key="1">
    <citation type="submission" date="2017-12" db="EMBL/GenBank/DDBJ databases">
        <authorList>
            <person name="Hurst M.R.H."/>
        </authorList>
    </citation>
    <scope>NUCLEOTIDE SEQUENCE [LARGE SCALE GENOMIC DNA]</scope>
    <source>
        <strain evidence="2 3">BM15</strain>
    </source>
</reference>
<organism evidence="2 3">
    <name type="scientific">Paracoccus tegillarcae</name>
    <dbReference type="NCBI Taxonomy" id="1529068"/>
    <lineage>
        <taxon>Bacteria</taxon>
        <taxon>Pseudomonadati</taxon>
        <taxon>Pseudomonadota</taxon>
        <taxon>Alphaproteobacteria</taxon>
        <taxon>Rhodobacterales</taxon>
        <taxon>Paracoccaceae</taxon>
        <taxon>Paracoccus</taxon>
    </lineage>
</organism>
<dbReference type="EMBL" id="CP025408">
    <property type="protein sequence ID" value="AUH32854.1"/>
    <property type="molecule type" value="Genomic_DNA"/>
</dbReference>
<accession>A0A2K9EUD9</accession>
<keyword evidence="1" id="KW-0812">Transmembrane</keyword>
<gene>
    <name evidence="2" type="ORF">CUV01_05150</name>
</gene>
<feature type="transmembrane region" description="Helical" evidence="1">
    <location>
        <begin position="12"/>
        <end position="31"/>
    </location>
</feature>
<proteinExistence type="predicted"/>